<dbReference type="EMBL" id="LLXJ01002846">
    <property type="protein sequence ID" value="PKB98043.1"/>
    <property type="molecule type" value="Genomic_DNA"/>
</dbReference>
<evidence type="ECO:0000313" key="2">
    <source>
        <dbReference type="Proteomes" id="UP000232722"/>
    </source>
</evidence>
<dbReference type="VEuPathDB" id="FungiDB:RhiirFUN_021809"/>
<dbReference type="Proteomes" id="UP000232722">
    <property type="component" value="Unassembled WGS sequence"/>
</dbReference>
<comment type="caution">
    <text evidence="1">The sequence shown here is derived from an EMBL/GenBank/DDBJ whole genome shotgun (WGS) entry which is preliminary data.</text>
</comment>
<accession>A0A2N0NTZ2</accession>
<organism evidence="1 2">
    <name type="scientific">Rhizophagus irregularis</name>
    <dbReference type="NCBI Taxonomy" id="588596"/>
    <lineage>
        <taxon>Eukaryota</taxon>
        <taxon>Fungi</taxon>
        <taxon>Fungi incertae sedis</taxon>
        <taxon>Mucoromycota</taxon>
        <taxon>Glomeromycotina</taxon>
        <taxon>Glomeromycetes</taxon>
        <taxon>Glomerales</taxon>
        <taxon>Glomeraceae</taxon>
        <taxon>Rhizophagus</taxon>
    </lineage>
</organism>
<reference evidence="1 2" key="2">
    <citation type="submission" date="2017-09" db="EMBL/GenBank/DDBJ databases">
        <title>Extensive intraspecific genome diversity in a model arbuscular mycorrhizal fungus.</title>
        <authorList>
            <person name="Chen E.C."/>
            <person name="Morin E."/>
            <person name="Beaudet D."/>
            <person name="Noel J."/>
            <person name="Ndikumana S."/>
            <person name="Charron P."/>
            <person name="St-Onge C."/>
            <person name="Giorgi J."/>
            <person name="Grigoriev I.V."/>
            <person name="Roux C."/>
            <person name="Martin F.M."/>
            <person name="Corradi N."/>
        </authorList>
    </citation>
    <scope>NUCLEOTIDE SEQUENCE [LARGE SCALE GENOMIC DNA]</scope>
    <source>
        <strain evidence="1 2">A5</strain>
    </source>
</reference>
<proteinExistence type="predicted"/>
<evidence type="ECO:0000313" key="1">
    <source>
        <dbReference type="EMBL" id="PKB98043.1"/>
    </source>
</evidence>
<gene>
    <name evidence="1" type="ORF">RhiirA5_384232</name>
</gene>
<dbReference type="AlphaFoldDB" id="A0A2N0NTZ2"/>
<protein>
    <submittedName>
        <fullName evidence="1">Uncharacterized protein</fullName>
    </submittedName>
</protein>
<name>A0A2N0NTZ2_9GLOM</name>
<sequence length="114" mass="13395">MFRNRYTSFNPHHTYIRYCHSKIKRCSIRTGSPFRTIILNTWAPGTYLLEYQFWMSEVPISEHGRSKYNISFIDSIDPIDPYRLIFSSRTELNDFGASSQTKLTPSARFSAAWT</sequence>
<reference evidence="1 2" key="1">
    <citation type="submission" date="2016-04" db="EMBL/GenBank/DDBJ databases">
        <title>Genome analyses suggest a sexual origin of heterokaryosis in a supposedly ancient asexual fungus.</title>
        <authorList>
            <person name="Ropars J."/>
            <person name="Sedzielewska K."/>
            <person name="Noel J."/>
            <person name="Charron P."/>
            <person name="Farinelli L."/>
            <person name="Marton T."/>
            <person name="Kruger M."/>
            <person name="Pelin A."/>
            <person name="Brachmann A."/>
            <person name="Corradi N."/>
        </authorList>
    </citation>
    <scope>NUCLEOTIDE SEQUENCE [LARGE SCALE GENOMIC DNA]</scope>
    <source>
        <strain evidence="1 2">A5</strain>
    </source>
</reference>